<protein>
    <submittedName>
        <fullName evidence="1">Uncharacterized protein</fullName>
    </submittedName>
</protein>
<dbReference type="Proteomes" id="UP000275719">
    <property type="component" value="Unassembled WGS sequence"/>
</dbReference>
<gene>
    <name evidence="1" type="ORF">EG240_08880</name>
</gene>
<evidence type="ECO:0000313" key="1">
    <source>
        <dbReference type="EMBL" id="RRJ90355.1"/>
    </source>
</evidence>
<reference evidence="1 2" key="1">
    <citation type="submission" date="2018-11" db="EMBL/GenBank/DDBJ databases">
        <title>Flavobacterium sp. nov., YIM 102701-2 draft genome.</title>
        <authorList>
            <person name="Li G."/>
            <person name="Jiang Y."/>
        </authorList>
    </citation>
    <scope>NUCLEOTIDE SEQUENCE [LARGE SCALE GENOMIC DNA]</scope>
    <source>
        <strain evidence="1 2">YIM 102701-2</strain>
    </source>
</reference>
<dbReference type="OrthoDB" id="1239452at2"/>
<organism evidence="1 2">
    <name type="scientific">Paenimyroides tangerinum</name>
    <dbReference type="NCBI Taxonomy" id="2488728"/>
    <lineage>
        <taxon>Bacteria</taxon>
        <taxon>Pseudomonadati</taxon>
        <taxon>Bacteroidota</taxon>
        <taxon>Flavobacteriia</taxon>
        <taxon>Flavobacteriales</taxon>
        <taxon>Flavobacteriaceae</taxon>
        <taxon>Paenimyroides</taxon>
    </lineage>
</organism>
<dbReference type="EMBL" id="RQVQ01000017">
    <property type="protein sequence ID" value="RRJ90355.1"/>
    <property type="molecule type" value="Genomic_DNA"/>
</dbReference>
<dbReference type="RefSeq" id="WP_125019040.1">
    <property type="nucleotide sequence ID" value="NZ_RQVQ01000017.1"/>
</dbReference>
<sequence length="227" mass="27426">MKKLIQIFILFFTLNFGYAQNVLDLYYVIPDVYVGDLSESERRNLISNRKLKVNDSHFESRFNLKKGYLQMEKSYAKNKPVDFYIDIKYWTLEDGFLIAVSKTKMDNYNYQQVDFKFLLYKDGEISLVKKGYLDGYSSDFDVFQNNLWNFFLKDGISNSEKEMAKNANIFISFQYGRYDFYLQYSTKYEYWKFNDKIMKYIKAENIDFKFDYNDSKFIQPKNENTIF</sequence>
<accession>A0A3P3W5E8</accession>
<keyword evidence="2" id="KW-1185">Reference proteome</keyword>
<evidence type="ECO:0000313" key="2">
    <source>
        <dbReference type="Proteomes" id="UP000275719"/>
    </source>
</evidence>
<proteinExistence type="predicted"/>
<name>A0A3P3W5E8_9FLAO</name>
<comment type="caution">
    <text evidence="1">The sequence shown here is derived from an EMBL/GenBank/DDBJ whole genome shotgun (WGS) entry which is preliminary data.</text>
</comment>
<dbReference type="AlphaFoldDB" id="A0A3P3W5E8"/>